<dbReference type="Proteomes" id="UP000054805">
    <property type="component" value="Unassembled WGS sequence"/>
</dbReference>
<dbReference type="EMBL" id="JYDR01000022">
    <property type="protein sequence ID" value="KRY74861.1"/>
    <property type="molecule type" value="Genomic_DNA"/>
</dbReference>
<evidence type="ECO:0000313" key="1">
    <source>
        <dbReference type="EMBL" id="KRY74861.1"/>
    </source>
</evidence>
<evidence type="ECO:0000313" key="2">
    <source>
        <dbReference type="EMBL" id="KRZ35135.1"/>
    </source>
</evidence>
<organism evidence="2 4">
    <name type="scientific">Trichinella pseudospiralis</name>
    <name type="common">Parasitic roundworm</name>
    <dbReference type="NCBI Taxonomy" id="6337"/>
    <lineage>
        <taxon>Eukaryota</taxon>
        <taxon>Metazoa</taxon>
        <taxon>Ecdysozoa</taxon>
        <taxon>Nematoda</taxon>
        <taxon>Enoplea</taxon>
        <taxon>Dorylaimia</taxon>
        <taxon>Trichinellida</taxon>
        <taxon>Trichinellidae</taxon>
        <taxon>Trichinella</taxon>
    </lineage>
</organism>
<dbReference type="AlphaFoldDB" id="A0A0V1JJK8"/>
<protein>
    <submittedName>
        <fullName evidence="2">Uncharacterized protein</fullName>
    </submittedName>
</protein>
<accession>A0A0V1JJK8</accession>
<name>A0A0V1JJK8_TRIPS</name>
<dbReference type="Proteomes" id="UP000054632">
    <property type="component" value="Unassembled WGS sequence"/>
</dbReference>
<reference evidence="3 4" key="1">
    <citation type="submission" date="2015-01" db="EMBL/GenBank/DDBJ databases">
        <title>Evolution of Trichinella species and genotypes.</title>
        <authorList>
            <person name="Korhonen P.K."/>
            <person name="Edoardo P."/>
            <person name="Giuseppe L.R."/>
            <person name="Gasser R.B."/>
        </authorList>
    </citation>
    <scope>NUCLEOTIDE SEQUENCE [LARGE SCALE GENOMIC DNA]</scope>
    <source>
        <strain evidence="1">ISS13</strain>
        <strain evidence="2">ISS588</strain>
    </source>
</reference>
<gene>
    <name evidence="1" type="ORF">T4A_10128</name>
    <name evidence="2" type="ORF">T4B_7202</name>
</gene>
<keyword evidence="4" id="KW-1185">Reference proteome</keyword>
<proteinExistence type="predicted"/>
<sequence length="153" mass="16162">MEYQNSETLELLARPRKVRTSDALVGVGHDATFSVLLGSVLTLVVRCATSSSSFSIAVGNATCVFGDLAKGNGSTTSIVATTFPQWIVTLSPDGFSSWTGTHPSLGYTTALATATGSLPSGLWTRTFRIKVSFGTLPTEGPSGLFWRALRERG</sequence>
<comment type="caution">
    <text evidence="2">The sequence shown here is derived from an EMBL/GenBank/DDBJ whole genome shotgun (WGS) entry which is preliminary data.</text>
</comment>
<evidence type="ECO:0000313" key="3">
    <source>
        <dbReference type="Proteomes" id="UP000054632"/>
    </source>
</evidence>
<evidence type="ECO:0000313" key="4">
    <source>
        <dbReference type="Proteomes" id="UP000054805"/>
    </source>
</evidence>
<dbReference type="EMBL" id="JYDS01000001">
    <property type="protein sequence ID" value="KRZ35135.1"/>
    <property type="molecule type" value="Genomic_DNA"/>
</dbReference>